<dbReference type="SMART" id="SM00481">
    <property type="entry name" value="POLIIIAc"/>
    <property type="match status" value="1"/>
</dbReference>
<dbReference type="InterPro" id="IPR030934">
    <property type="entry name" value="Intein_C"/>
</dbReference>
<dbReference type="Pfam" id="PF02811">
    <property type="entry name" value="PHP"/>
    <property type="match status" value="1"/>
</dbReference>
<protein>
    <submittedName>
        <fullName evidence="8">DNA polymerase III subunit alpha</fullName>
        <ecNumber evidence="8">2.7.7.7</ecNumber>
    </submittedName>
</protein>
<keyword evidence="3" id="KW-0235">DNA replication</keyword>
<dbReference type="InterPro" id="IPR016195">
    <property type="entry name" value="Pol/histidinol_Pase-like"/>
</dbReference>
<dbReference type="SUPFAM" id="SSF55608">
    <property type="entry name" value="Homing endonucleases"/>
    <property type="match status" value="1"/>
</dbReference>
<organism evidence="8 9">
    <name type="scientific">Pseudanabaena galeata UHCC 0370</name>
    <dbReference type="NCBI Taxonomy" id="3110310"/>
    <lineage>
        <taxon>Bacteria</taxon>
        <taxon>Bacillati</taxon>
        <taxon>Cyanobacteriota</taxon>
        <taxon>Cyanophyceae</taxon>
        <taxon>Pseudanabaenales</taxon>
        <taxon>Pseudanabaenaceae</taxon>
        <taxon>Pseudanabaena</taxon>
    </lineage>
</organism>
<dbReference type="InterPro" id="IPR036844">
    <property type="entry name" value="Hint_dom_sf"/>
</dbReference>
<reference evidence="8 9" key="1">
    <citation type="submission" date="2023-12" db="EMBL/GenBank/DDBJ databases">
        <title>Baltic Sea Cyanobacteria.</title>
        <authorList>
            <person name="Delbaje E."/>
            <person name="Fewer D.P."/>
            <person name="Shishido T.K."/>
        </authorList>
    </citation>
    <scope>NUCLEOTIDE SEQUENCE [LARGE SCALE GENOMIC DNA]</scope>
    <source>
        <strain evidence="8 9">UHCC 0370</strain>
    </source>
</reference>
<dbReference type="InterPro" id="IPR004013">
    <property type="entry name" value="PHP_dom"/>
</dbReference>
<dbReference type="EMBL" id="JAYGIE010000036">
    <property type="protein sequence ID" value="MEA5477750.1"/>
    <property type="molecule type" value="Genomic_DNA"/>
</dbReference>
<dbReference type="Pfam" id="PF07733">
    <property type="entry name" value="DNA_pol3_alpha"/>
    <property type="match status" value="1"/>
</dbReference>
<dbReference type="Pfam" id="PF17657">
    <property type="entry name" value="DNA_pol3_finger"/>
    <property type="match status" value="2"/>
</dbReference>
<dbReference type="PANTHER" id="PTHR32294:SF0">
    <property type="entry name" value="DNA POLYMERASE III SUBUNIT ALPHA"/>
    <property type="match status" value="1"/>
</dbReference>
<evidence type="ECO:0000313" key="9">
    <source>
        <dbReference type="Proteomes" id="UP001301388"/>
    </source>
</evidence>
<dbReference type="InterPro" id="IPR041931">
    <property type="entry name" value="DNA_pol3_alpha_thumb_dom"/>
</dbReference>
<dbReference type="NCBIfam" id="TIGR00594">
    <property type="entry name" value="polc"/>
    <property type="match status" value="1"/>
</dbReference>
<dbReference type="SUPFAM" id="SSF51294">
    <property type="entry name" value="Hedgehog/intein (Hint) domain"/>
    <property type="match status" value="2"/>
</dbReference>
<evidence type="ECO:0000259" key="7">
    <source>
        <dbReference type="PROSITE" id="PS50819"/>
    </source>
</evidence>
<dbReference type="PANTHER" id="PTHR32294">
    <property type="entry name" value="DNA POLYMERASE III SUBUNIT ALPHA"/>
    <property type="match status" value="1"/>
</dbReference>
<keyword evidence="9" id="KW-1185">Reference proteome</keyword>
<dbReference type="InterPro" id="IPR006142">
    <property type="entry name" value="INTEIN"/>
</dbReference>
<keyword evidence="5" id="KW-0239">DNA-directed DNA polymerase</keyword>
<dbReference type="InterPro" id="IPR011708">
    <property type="entry name" value="DNA_pol3_alpha_NTPase_dom"/>
</dbReference>
<name>A0ABU5THS1_9CYAN</name>
<dbReference type="GO" id="GO:0003887">
    <property type="term" value="F:DNA-directed DNA polymerase activity"/>
    <property type="evidence" value="ECO:0007669"/>
    <property type="project" value="UniProtKB-EC"/>
</dbReference>
<comment type="caution">
    <text evidence="8">The sequence shown here is derived from an EMBL/GenBank/DDBJ whole genome shotgun (WGS) entry which is preliminary data.</text>
</comment>
<keyword evidence="1 8" id="KW-0808">Transferase</keyword>
<dbReference type="Gene3D" id="2.170.16.10">
    <property type="entry name" value="Hedgehog/Intein (Hint) domain"/>
    <property type="match status" value="3"/>
</dbReference>
<dbReference type="Gene3D" id="1.10.10.1600">
    <property type="entry name" value="Bacterial DNA polymerase III alpha subunit, thumb domain"/>
    <property type="match status" value="1"/>
</dbReference>
<proteinExistence type="predicted"/>
<sequence length="1268" mass="144276">MTGFVGLHVHTEYSLLDGASQIPDMVNRAVELGMPAIALTDHGVMYGAIELIKICKSKGIKPIIGNEMYVLNGDITIQYKREDKKKKYHQCVLAKDTQGYRNLVKLTTISHLQGYQGKGIFARPCINKEYLLQYKEGLMLTSGCLAGEVPQAIMNGDPKLAREVAAWYKEHFGDDYYLEIQDHGYPEDRVVNVEICKIAKELEIRVIATNDSHFTSCMDVEAHDALLCIQTGKLISDEKRLRYSGMEYFKSYDEMRQLFRDHLEDDVIEEALANTLHAAAKVKPYDLMRDPRAADYPIPEGHTADTYFEEVTWQGLLQRFNAKTHAEISAEYQERLRFELGIIMQMGFSTYFLVVWDYIKYARDKQIPVGPGRGSAAGSLVAYSLGITNIDPIHHGLLFERFLNPERKSMPDIDTDFCIDHRSELIDYVTQRYGQERVAQIVTFNRLTSKAVLKDVARVLDVSYSESDKMAKMIPVSRGKPAKLKVMISEESPAPEFRDRYKQDAKVFEWLDMAMRIEGVNKSSGVHAAGVVISPFPLDEVVPLQRSNEGQVVTQYTMEDLESLGLLKMDFLGLRNLTTIEHTSKLIRNNQDPNFHIDAIAPDMSTEANQKTYKLLEKGDLEGVFQLESSGMKQIVKDLKPSNIEDISSILALYRPGPLDAGLIPKFINRKHGREAIEYQHHTLEPILNNTYGVLCLAKGTLIAKPDGTSTPIENIRKGDVILSSDGKRVWSAKVAKQWQSGIKSIVKITLSTGTEIYCTPEHRFLTPQGDQFAHELKPLGNIKNAHVNGSIIYETWQISKNHKCLNSNEAYLLGMLIGDGHLTSSSPNITCSSEETAIWLANLIVATWGGEPKHYFHTRCWYAYAKFNTQPKPTPLTIFMDKIYGDRGWKVNSKDKHLPLDIVDYQESDRIDVLRGLWDSDGSYTQNPYFRSISKQLIKQVGQLLSSLKISYSLHPTHVMITDIARFYQLIGEPRLPVKLTGEKKYNFIPVPSLRMQEELGEAIARTDRESRKTAKRSLQAGVMFKPVRSQYATKIEGWTEIYQKIYAETYLQDVCPVFVVAVEEWGTEECFDIEMKDQSSPYFLANGIVTHNCYQEQIMKMAQDLAGYSLGAADLLRRAMGKKKPEEMEKQRSIFLDGCAKNGIRSEISNDLFDQMVIFAEYCLSYDTLVRTVEYGLMPIGKIVEHQIECQVYSVDENGFVYTQPIAQWHDRGNQEVFEYELENGDRLRATKDHKFMTLDGEMLAIDEIFEKGLELLCYNNLKLWN</sequence>
<dbReference type="NCBIfam" id="TIGR01443">
    <property type="entry name" value="intein_Cterm"/>
    <property type="match status" value="1"/>
</dbReference>
<dbReference type="PROSITE" id="PS50817">
    <property type="entry name" value="INTEIN_N_TER"/>
    <property type="match status" value="2"/>
</dbReference>
<evidence type="ECO:0000256" key="6">
    <source>
        <dbReference type="ARBA" id="ARBA00023000"/>
    </source>
</evidence>
<dbReference type="InterPro" id="IPR004805">
    <property type="entry name" value="DnaE2/DnaE/PolC"/>
</dbReference>
<dbReference type="EC" id="2.7.7.7" evidence="8"/>
<dbReference type="SUPFAM" id="SSF89550">
    <property type="entry name" value="PHP domain-like"/>
    <property type="match status" value="1"/>
</dbReference>
<dbReference type="Gene3D" id="3.20.20.140">
    <property type="entry name" value="Metal-dependent hydrolases"/>
    <property type="match status" value="1"/>
</dbReference>
<dbReference type="InterPro" id="IPR003587">
    <property type="entry name" value="Hint_dom_N"/>
</dbReference>
<dbReference type="CDD" id="cd00081">
    <property type="entry name" value="Hint"/>
    <property type="match status" value="2"/>
</dbReference>
<evidence type="ECO:0000256" key="1">
    <source>
        <dbReference type="ARBA" id="ARBA00022679"/>
    </source>
</evidence>
<dbReference type="InterPro" id="IPR006141">
    <property type="entry name" value="Intein_N"/>
</dbReference>
<gene>
    <name evidence="8" type="primary">dnaE</name>
    <name evidence="8" type="ORF">VB774_08955</name>
</gene>
<dbReference type="Proteomes" id="UP001301388">
    <property type="component" value="Unassembled WGS sequence"/>
</dbReference>
<dbReference type="RefSeq" id="WP_323261388.1">
    <property type="nucleotide sequence ID" value="NZ_JAYGIE010000036.1"/>
</dbReference>
<accession>A0ABU5THS1</accession>
<dbReference type="Pfam" id="PF14528">
    <property type="entry name" value="LAGLIDADG_3"/>
    <property type="match status" value="1"/>
</dbReference>
<dbReference type="SMART" id="SM00306">
    <property type="entry name" value="HintN"/>
    <property type="match status" value="2"/>
</dbReference>
<keyword evidence="4" id="KW-0068">Autocatalytic cleavage</keyword>
<dbReference type="CDD" id="cd12113">
    <property type="entry name" value="PHP_PolIIIA_DnaE3"/>
    <property type="match status" value="1"/>
</dbReference>
<evidence type="ECO:0000256" key="2">
    <source>
        <dbReference type="ARBA" id="ARBA00022695"/>
    </source>
</evidence>
<keyword evidence="2 8" id="KW-0548">Nucleotidyltransferase</keyword>
<dbReference type="InterPro" id="IPR027434">
    <property type="entry name" value="Homing_endonucl"/>
</dbReference>
<dbReference type="InterPro" id="IPR003141">
    <property type="entry name" value="Pol/His_phosphatase_N"/>
</dbReference>
<evidence type="ECO:0000313" key="8">
    <source>
        <dbReference type="EMBL" id="MEA5477750.1"/>
    </source>
</evidence>
<dbReference type="InterPro" id="IPR004860">
    <property type="entry name" value="LAGLIDADG_dom"/>
</dbReference>
<evidence type="ECO:0000256" key="3">
    <source>
        <dbReference type="ARBA" id="ARBA00022705"/>
    </source>
</evidence>
<dbReference type="PRINTS" id="PR00379">
    <property type="entry name" value="INTEIN"/>
</dbReference>
<evidence type="ECO:0000256" key="5">
    <source>
        <dbReference type="ARBA" id="ARBA00022932"/>
    </source>
</evidence>
<dbReference type="InterPro" id="IPR004042">
    <property type="entry name" value="Intein_endonuc_central"/>
</dbReference>
<dbReference type="Pfam" id="PF14890">
    <property type="entry name" value="Intein_splicing"/>
    <property type="match status" value="1"/>
</dbReference>
<dbReference type="Gene3D" id="3.10.28.10">
    <property type="entry name" value="Homing endonucleases"/>
    <property type="match status" value="1"/>
</dbReference>
<feature type="domain" description="DOD-type homing endonuclease" evidence="7">
    <location>
        <begin position="813"/>
        <end position="951"/>
    </location>
</feature>
<evidence type="ECO:0000256" key="4">
    <source>
        <dbReference type="ARBA" id="ARBA00022813"/>
    </source>
</evidence>
<dbReference type="InterPro" id="IPR040982">
    <property type="entry name" value="DNA_pol3_finger"/>
</dbReference>
<dbReference type="NCBIfam" id="TIGR01445">
    <property type="entry name" value="intein_Nterm"/>
    <property type="match status" value="2"/>
</dbReference>
<keyword evidence="6" id="KW-0651">Protein splicing</keyword>
<dbReference type="PROSITE" id="PS50819">
    <property type="entry name" value="INTEIN_ENDONUCLEASE"/>
    <property type="match status" value="1"/>
</dbReference>
<dbReference type="PROSITE" id="PS50818">
    <property type="entry name" value="INTEIN_C_TER"/>
    <property type="match status" value="1"/>
</dbReference>